<feature type="modified residue" description="4-aspartylphosphate" evidence="6">
    <location>
        <position position="83"/>
    </location>
</feature>
<dbReference type="PROSITE" id="PS50110">
    <property type="entry name" value="RESPONSE_REGULATORY"/>
    <property type="match status" value="1"/>
</dbReference>
<dbReference type="EMBL" id="CP071793">
    <property type="protein sequence ID" value="QTD51716.1"/>
    <property type="molecule type" value="Genomic_DNA"/>
</dbReference>
<dbReference type="PANTHER" id="PTHR48111">
    <property type="entry name" value="REGULATOR OF RPOS"/>
    <property type="match status" value="1"/>
</dbReference>
<feature type="region of interest" description="Disordered" evidence="8">
    <location>
        <begin position="1"/>
        <end position="24"/>
    </location>
</feature>
<gene>
    <name evidence="11" type="ORF">J3U87_04535</name>
</gene>
<keyword evidence="12" id="KW-1185">Reference proteome</keyword>
<name>A0A8A4TP22_SULCO</name>
<dbReference type="InterPro" id="IPR016032">
    <property type="entry name" value="Sig_transdc_resp-reg_C-effctor"/>
</dbReference>
<dbReference type="InterPro" id="IPR036388">
    <property type="entry name" value="WH-like_DNA-bd_sf"/>
</dbReference>
<protein>
    <submittedName>
        <fullName evidence="11">Response regulator transcription factor</fullName>
    </submittedName>
</protein>
<dbReference type="GO" id="GO:0032993">
    <property type="term" value="C:protein-DNA complex"/>
    <property type="evidence" value="ECO:0007669"/>
    <property type="project" value="TreeGrafter"/>
</dbReference>
<dbReference type="InterPro" id="IPR001789">
    <property type="entry name" value="Sig_transdc_resp-reg_receiver"/>
</dbReference>
<evidence type="ECO:0000313" key="12">
    <source>
        <dbReference type="Proteomes" id="UP000663929"/>
    </source>
</evidence>
<reference evidence="11" key="1">
    <citation type="submission" date="2021-03" db="EMBL/GenBank/DDBJ databases">
        <title>Acanthopleuribacteraceae sp. M133.</title>
        <authorList>
            <person name="Wang G."/>
        </authorList>
    </citation>
    <scope>NUCLEOTIDE SEQUENCE</scope>
    <source>
        <strain evidence="11">M133</strain>
    </source>
</reference>
<dbReference type="SMART" id="SM00862">
    <property type="entry name" value="Trans_reg_C"/>
    <property type="match status" value="1"/>
</dbReference>
<dbReference type="Gene3D" id="3.40.50.2300">
    <property type="match status" value="1"/>
</dbReference>
<keyword evidence="5" id="KW-0804">Transcription</keyword>
<feature type="domain" description="Response regulatory" evidence="9">
    <location>
        <begin position="34"/>
        <end position="148"/>
    </location>
</feature>
<dbReference type="GO" id="GO:0000976">
    <property type="term" value="F:transcription cis-regulatory region binding"/>
    <property type="evidence" value="ECO:0007669"/>
    <property type="project" value="TreeGrafter"/>
</dbReference>
<dbReference type="SUPFAM" id="SSF52172">
    <property type="entry name" value="CheY-like"/>
    <property type="match status" value="1"/>
</dbReference>
<dbReference type="SUPFAM" id="SSF46894">
    <property type="entry name" value="C-terminal effector domain of the bipartite response regulators"/>
    <property type="match status" value="1"/>
</dbReference>
<dbReference type="PROSITE" id="PS51755">
    <property type="entry name" value="OMPR_PHOB"/>
    <property type="match status" value="1"/>
</dbReference>
<dbReference type="AlphaFoldDB" id="A0A8A4TP22"/>
<sequence>MVFQSMRHGARSSSQPGTARFTARHTRTREVDMKLLLVEDSVRLQNSLKKGLEKEGFAVDVCGEGREAYDMAVAYDYDVIVLDLMLPGMNGLTILEKLRAGGRQTHVLILSAKDQVADRIRGLETGADDYLIKPFDFTELLARVKALIRRRYATKNPIVQIGALKVNTALGKVWRGDDEVNLSPKEFTLLEYLLSRRGRVVSRDTLVDHLYEGYGDVSSNVIDVVVCKIRKKIRIRGEPNLIQTRRGFGYVIP</sequence>
<dbReference type="GO" id="GO:0005829">
    <property type="term" value="C:cytosol"/>
    <property type="evidence" value="ECO:0007669"/>
    <property type="project" value="TreeGrafter"/>
</dbReference>
<evidence type="ECO:0000256" key="7">
    <source>
        <dbReference type="PROSITE-ProRule" id="PRU01091"/>
    </source>
</evidence>
<dbReference type="SMART" id="SM00448">
    <property type="entry name" value="REC"/>
    <property type="match status" value="1"/>
</dbReference>
<feature type="DNA-binding region" description="OmpR/PhoB-type" evidence="7">
    <location>
        <begin position="156"/>
        <end position="253"/>
    </location>
</feature>
<dbReference type="Pfam" id="PF00072">
    <property type="entry name" value="Response_reg"/>
    <property type="match status" value="1"/>
</dbReference>
<evidence type="ECO:0000256" key="2">
    <source>
        <dbReference type="ARBA" id="ARBA00023012"/>
    </source>
</evidence>
<feature type="domain" description="OmpR/PhoB-type" evidence="10">
    <location>
        <begin position="156"/>
        <end position="253"/>
    </location>
</feature>
<evidence type="ECO:0000256" key="8">
    <source>
        <dbReference type="SAM" id="MobiDB-lite"/>
    </source>
</evidence>
<dbReference type="GO" id="GO:0000156">
    <property type="term" value="F:phosphorelay response regulator activity"/>
    <property type="evidence" value="ECO:0007669"/>
    <property type="project" value="TreeGrafter"/>
</dbReference>
<evidence type="ECO:0000259" key="9">
    <source>
        <dbReference type="PROSITE" id="PS50110"/>
    </source>
</evidence>
<dbReference type="FunFam" id="3.40.50.2300:FF:000002">
    <property type="entry name" value="DNA-binding response regulator PhoP"/>
    <property type="match status" value="1"/>
</dbReference>
<organism evidence="11 12">
    <name type="scientific">Sulfidibacter corallicola</name>
    <dbReference type="NCBI Taxonomy" id="2818388"/>
    <lineage>
        <taxon>Bacteria</taxon>
        <taxon>Pseudomonadati</taxon>
        <taxon>Acidobacteriota</taxon>
        <taxon>Holophagae</taxon>
        <taxon>Acanthopleuribacterales</taxon>
        <taxon>Acanthopleuribacteraceae</taxon>
        <taxon>Sulfidibacter</taxon>
    </lineage>
</organism>
<dbReference type="PANTHER" id="PTHR48111:SF22">
    <property type="entry name" value="REGULATOR OF RPOS"/>
    <property type="match status" value="1"/>
</dbReference>
<dbReference type="InterPro" id="IPR011006">
    <property type="entry name" value="CheY-like_superfamily"/>
</dbReference>
<dbReference type="CDD" id="cd00383">
    <property type="entry name" value="trans_reg_C"/>
    <property type="match status" value="1"/>
</dbReference>
<evidence type="ECO:0000256" key="3">
    <source>
        <dbReference type="ARBA" id="ARBA00023015"/>
    </source>
</evidence>
<evidence type="ECO:0000259" key="10">
    <source>
        <dbReference type="PROSITE" id="PS51755"/>
    </source>
</evidence>
<dbReference type="GO" id="GO:0006355">
    <property type="term" value="P:regulation of DNA-templated transcription"/>
    <property type="evidence" value="ECO:0007669"/>
    <property type="project" value="InterPro"/>
</dbReference>
<evidence type="ECO:0000256" key="6">
    <source>
        <dbReference type="PROSITE-ProRule" id="PRU00169"/>
    </source>
</evidence>
<evidence type="ECO:0000256" key="1">
    <source>
        <dbReference type="ARBA" id="ARBA00022553"/>
    </source>
</evidence>
<evidence type="ECO:0000313" key="11">
    <source>
        <dbReference type="EMBL" id="QTD51716.1"/>
    </source>
</evidence>
<proteinExistence type="predicted"/>
<accession>A0A8A4TP22</accession>
<dbReference type="Proteomes" id="UP000663929">
    <property type="component" value="Chromosome"/>
</dbReference>
<keyword evidence="4 7" id="KW-0238">DNA-binding</keyword>
<evidence type="ECO:0000256" key="5">
    <source>
        <dbReference type="ARBA" id="ARBA00023163"/>
    </source>
</evidence>
<dbReference type="Gene3D" id="1.10.10.10">
    <property type="entry name" value="Winged helix-like DNA-binding domain superfamily/Winged helix DNA-binding domain"/>
    <property type="match status" value="1"/>
</dbReference>
<evidence type="ECO:0000256" key="4">
    <source>
        <dbReference type="ARBA" id="ARBA00023125"/>
    </source>
</evidence>
<dbReference type="KEGG" id="scor:J3U87_04535"/>
<keyword evidence="3" id="KW-0805">Transcription regulation</keyword>
<dbReference type="InterPro" id="IPR001867">
    <property type="entry name" value="OmpR/PhoB-type_DNA-bd"/>
</dbReference>
<dbReference type="RefSeq" id="WP_237381842.1">
    <property type="nucleotide sequence ID" value="NZ_CP071793.1"/>
</dbReference>
<keyword evidence="2" id="KW-0902">Two-component regulatory system</keyword>
<dbReference type="InterPro" id="IPR039420">
    <property type="entry name" value="WalR-like"/>
</dbReference>
<dbReference type="Gene3D" id="6.10.250.690">
    <property type="match status" value="1"/>
</dbReference>
<dbReference type="Pfam" id="PF00486">
    <property type="entry name" value="Trans_reg_C"/>
    <property type="match status" value="1"/>
</dbReference>
<keyword evidence="1 6" id="KW-0597">Phosphoprotein</keyword>